<gene>
    <name evidence="1" type="ORF">PMF13cell1_03468</name>
</gene>
<dbReference type="Proteomes" id="UP000289794">
    <property type="component" value="Chromosome"/>
</dbReference>
<evidence type="ECO:0000313" key="2">
    <source>
        <dbReference type="Proteomes" id="UP000289794"/>
    </source>
</evidence>
<evidence type="ECO:0000313" key="1">
    <source>
        <dbReference type="EMBL" id="QBE97905.1"/>
    </source>
</evidence>
<protein>
    <submittedName>
        <fullName evidence="1">Uncharacterized protein</fullName>
    </submittedName>
</protein>
<reference evidence="1 2" key="1">
    <citation type="submission" date="2019-01" db="EMBL/GenBank/DDBJ databases">
        <title>PMF-metabolizing Aryl O-demethylase.</title>
        <authorList>
            <person name="Kim M."/>
        </authorList>
    </citation>
    <scope>NUCLEOTIDE SEQUENCE [LARGE SCALE GENOMIC DNA]</scope>
    <source>
        <strain evidence="1 2">PMF1</strain>
    </source>
</reference>
<dbReference type="AlphaFoldDB" id="A0A4P6M1E1"/>
<sequence length="69" mass="8371">MIYFTRLKYNESYEKFQVVLKAKEKNGEMKLKIVIYTLKREIKINNMPIMYELFMNRLTILAGFCKINI</sequence>
<name>A0A4P6M1E1_9FIRM</name>
<proteinExistence type="predicted"/>
<organism evidence="1 2">
    <name type="scientific">Blautia producta</name>
    <dbReference type="NCBI Taxonomy" id="33035"/>
    <lineage>
        <taxon>Bacteria</taxon>
        <taxon>Bacillati</taxon>
        <taxon>Bacillota</taxon>
        <taxon>Clostridia</taxon>
        <taxon>Lachnospirales</taxon>
        <taxon>Lachnospiraceae</taxon>
        <taxon>Blautia</taxon>
    </lineage>
</organism>
<dbReference type="EMBL" id="CP035945">
    <property type="protein sequence ID" value="QBE97905.1"/>
    <property type="molecule type" value="Genomic_DNA"/>
</dbReference>
<dbReference type="KEGG" id="bpro:PMF13cell1_03468"/>
<accession>A0A4P6M1E1</accession>